<protein>
    <recommendedName>
        <fullName evidence="3">Secreted protein</fullName>
    </recommendedName>
</protein>
<gene>
    <name evidence="1" type="ORF">SPARVUS_LOCUS1635177</name>
</gene>
<organism evidence="1 2">
    <name type="scientific">Staurois parvus</name>
    <dbReference type="NCBI Taxonomy" id="386267"/>
    <lineage>
        <taxon>Eukaryota</taxon>
        <taxon>Metazoa</taxon>
        <taxon>Chordata</taxon>
        <taxon>Craniata</taxon>
        <taxon>Vertebrata</taxon>
        <taxon>Euteleostomi</taxon>
        <taxon>Amphibia</taxon>
        <taxon>Batrachia</taxon>
        <taxon>Anura</taxon>
        <taxon>Neobatrachia</taxon>
        <taxon>Ranoidea</taxon>
        <taxon>Ranidae</taxon>
        <taxon>Staurois</taxon>
    </lineage>
</organism>
<feature type="non-terminal residue" evidence="1">
    <location>
        <position position="71"/>
    </location>
</feature>
<accession>A0ABN9B1E0</accession>
<proteinExistence type="predicted"/>
<comment type="caution">
    <text evidence="1">The sequence shown here is derived from an EMBL/GenBank/DDBJ whole genome shotgun (WGS) entry which is preliminary data.</text>
</comment>
<sequence>MTLGKKGLTSGAIKGLTVCCTCSTLCAVLLGRHAALYLSAVQRYKAAFPGLSPVSFINDHRVVAGNRQPPI</sequence>
<name>A0ABN9B1E0_9NEOB</name>
<reference evidence="1" key="1">
    <citation type="submission" date="2023-05" db="EMBL/GenBank/DDBJ databases">
        <authorList>
            <person name="Stuckert A."/>
        </authorList>
    </citation>
    <scope>NUCLEOTIDE SEQUENCE</scope>
</reference>
<dbReference type="Proteomes" id="UP001162483">
    <property type="component" value="Unassembled WGS sequence"/>
</dbReference>
<dbReference type="EMBL" id="CATNWA010001295">
    <property type="protein sequence ID" value="CAI9539738.1"/>
    <property type="molecule type" value="Genomic_DNA"/>
</dbReference>
<evidence type="ECO:0008006" key="3">
    <source>
        <dbReference type="Google" id="ProtNLM"/>
    </source>
</evidence>
<evidence type="ECO:0000313" key="1">
    <source>
        <dbReference type="EMBL" id="CAI9539738.1"/>
    </source>
</evidence>
<evidence type="ECO:0000313" key="2">
    <source>
        <dbReference type="Proteomes" id="UP001162483"/>
    </source>
</evidence>
<keyword evidence="2" id="KW-1185">Reference proteome</keyword>